<comment type="caution">
    <text evidence="2">The sequence shown here is derived from an EMBL/GenBank/DDBJ whole genome shotgun (WGS) entry which is preliminary data.</text>
</comment>
<dbReference type="Pfam" id="PF15599">
    <property type="entry name" value="Imm63"/>
    <property type="match status" value="1"/>
</dbReference>
<reference evidence="2 3" key="1">
    <citation type="submission" date="2020-11" db="EMBL/GenBank/DDBJ databases">
        <title>Taxonomic investigation of Rahnella spp.</title>
        <authorList>
            <person name="Lee S.D."/>
        </authorList>
    </citation>
    <scope>NUCLEOTIDE SEQUENCE [LARGE SCALE GENOMIC DNA]</scope>
    <source>
        <strain evidence="2 3">SAP-10</strain>
    </source>
</reference>
<accession>A0ABS0DSL5</accession>
<name>A0ABS0DSL5_9GAMM</name>
<evidence type="ECO:0000259" key="1">
    <source>
        <dbReference type="Pfam" id="PF15599"/>
    </source>
</evidence>
<keyword evidence="3" id="KW-1185">Reference proteome</keyword>
<protein>
    <recommendedName>
        <fullName evidence="1">Immunity protein 63 domain-containing protein</fullName>
    </recommendedName>
</protein>
<gene>
    <name evidence="2" type="ORF">IV431_08640</name>
</gene>
<dbReference type="InterPro" id="IPR028952">
    <property type="entry name" value="Imm63"/>
</dbReference>
<evidence type="ECO:0000313" key="2">
    <source>
        <dbReference type="EMBL" id="MBF7955614.1"/>
    </source>
</evidence>
<organism evidence="2 3">
    <name type="scientific">Rahnella victoriana</name>
    <dbReference type="NCBI Taxonomy" id="1510570"/>
    <lineage>
        <taxon>Bacteria</taxon>
        <taxon>Pseudomonadati</taxon>
        <taxon>Pseudomonadota</taxon>
        <taxon>Gammaproteobacteria</taxon>
        <taxon>Enterobacterales</taxon>
        <taxon>Yersiniaceae</taxon>
        <taxon>Rahnella</taxon>
    </lineage>
</organism>
<dbReference type="EMBL" id="JADOBH010000002">
    <property type="protein sequence ID" value="MBF7955614.1"/>
    <property type="molecule type" value="Genomic_DNA"/>
</dbReference>
<evidence type="ECO:0000313" key="3">
    <source>
        <dbReference type="Proteomes" id="UP000600307"/>
    </source>
</evidence>
<dbReference type="RefSeq" id="WP_131692745.1">
    <property type="nucleotide sequence ID" value="NZ_CBCSED010000013.1"/>
</dbReference>
<feature type="domain" description="Immunity protein 63" evidence="1">
    <location>
        <begin position="47"/>
        <end position="125"/>
    </location>
</feature>
<dbReference type="Proteomes" id="UP000600307">
    <property type="component" value="Unassembled WGS sequence"/>
</dbReference>
<proteinExistence type="predicted"/>
<sequence>MKNIEELRAELLKIGERIGGGIRPNYYFTIPDRSDGMATPYLEIHGKEYHFIVNERGAEIARKVTLSDDEILYWFVECGVVGLAAKYAAMNSSPEREFRYVYFRKQYCLMLSIKPEWATRKRREFTEILSGQV</sequence>